<dbReference type="EMBL" id="JARXHW010000003">
    <property type="protein sequence ID" value="MDQ8206353.1"/>
    <property type="molecule type" value="Genomic_DNA"/>
</dbReference>
<accession>A0ABU1AQE1</accession>
<reference evidence="9 10" key="1">
    <citation type="submission" date="2023-04" db="EMBL/GenBank/DDBJ databases">
        <title>A novel bacteria isolated from coastal sediment.</title>
        <authorList>
            <person name="Liu X.-J."/>
            <person name="Du Z.-J."/>
        </authorList>
    </citation>
    <scope>NUCLEOTIDE SEQUENCE [LARGE SCALE GENOMIC DNA]</scope>
    <source>
        <strain evidence="9 10">SDUM461003</strain>
    </source>
</reference>
<keyword evidence="7" id="KW-0653">Protein transport</keyword>
<evidence type="ECO:0000256" key="7">
    <source>
        <dbReference type="RuleBase" id="RU003879"/>
    </source>
</evidence>
<keyword evidence="7" id="KW-0813">Transport</keyword>
<dbReference type="Pfam" id="PF02472">
    <property type="entry name" value="ExbD"/>
    <property type="match status" value="1"/>
</dbReference>
<keyword evidence="4 7" id="KW-0812">Transmembrane</keyword>
<evidence type="ECO:0000256" key="6">
    <source>
        <dbReference type="ARBA" id="ARBA00023136"/>
    </source>
</evidence>
<dbReference type="PANTHER" id="PTHR30558">
    <property type="entry name" value="EXBD MEMBRANE COMPONENT OF PMF-DRIVEN MACROMOLECULE IMPORT SYSTEM"/>
    <property type="match status" value="1"/>
</dbReference>
<proteinExistence type="inferred from homology"/>
<evidence type="ECO:0000313" key="10">
    <source>
        <dbReference type="Proteomes" id="UP001225316"/>
    </source>
</evidence>
<protein>
    <submittedName>
        <fullName evidence="9">Biopolymer transporter ExbD</fullName>
    </submittedName>
</protein>
<keyword evidence="6 8" id="KW-0472">Membrane</keyword>
<keyword evidence="10" id="KW-1185">Reference proteome</keyword>
<evidence type="ECO:0000256" key="2">
    <source>
        <dbReference type="ARBA" id="ARBA00005811"/>
    </source>
</evidence>
<dbReference type="Proteomes" id="UP001225316">
    <property type="component" value="Unassembled WGS sequence"/>
</dbReference>
<name>A0ABU1AQE1_9BACT</name>
<evidence type="ECO:0000256" key="5">
    <source>
        <dbReference type="ARBA" id="ARBA00022989"/>
    </source>
</evidence>
<dbReference type="Gene3D" id="3.30.420.270">
    <property type="match status" value="1"/>
</dbReference>
<keyword evidence="3" id="KW-1003">Cell membrane</keyword>
<sequence>MSLQTYKVPQEGEGFDLTPMIDVVFLLIVFFMTVASMLAAEKIDMNLAVAEESAIPKEIKDRATFSVLPNGSYYSGAKVVSESELSREMANLVKLSPNIKIVVRADKMAEHRHVNKLLSICAQNGINDIIFATYQSDL</sequence>
<evidence type="ECO:0000256" key="4">
    <source>
        <dbReference type="ARBA" id="ARBA00022692"/>
    </source>
</evidence>
<dbReference type="InterPro" id="IPR003400">
    <property type="entry name" value="ExbD"/>
</dbReference>
<keyword evidence="5 8" id="KW-1133">Transmembrane helix</keyword>
<feature type="transmembrane region" description="Helical" evidence="8">
    <location>
        <begin position="20"/>
        <end position="40"/>
    </location>
</feature>
<comment type="similarity">
    <text evidence="2 7">Belongs to the ExbD/TolR family.</text>
</comment>
<dbReference type="RefSeq" id="WP_308948398.1">
    <property type="nucleotide sequence ID" value="NZ_JARXHW010000003.1"/>
</dbReference>
<gene>
    <name evidence="9" type="ORF">QEH52_02455</name>
</gene>
<evidence type="ECO:0000256" key="3">
    <source>
        <dbReference type="ARBA" id="ARBA00022475"/>
    </source>
</evidence>
<comment type="caution">
    <text evidence="9">The sequence shown here is derived from an EMBL/GenBank/DDBJ whole genome shotgun (WGS) entry which is preliminary data.</text>
</comment>
<organism evidence="9 10">
    <name type="scientific">Thalassobacterium maritimum</name>
    <dbReference type="NCBI Taxonomy" id="3041265"/>
    <lineage>
        <taxon>Bacteria</taxon>
        <taxon>Pseudomonadati</taxon>
        <taxon>Verrucomicrobiota</taxon>
        <taxon>Opitutia</taxon>
        <taxon>Puniceicoccales</taxon>
        <taxon>Coraliomargaritaceae</taxon>
        <taxon>Thalassobacterium</taxon>
    </lineage>
</organism>
<evidence type="ECO:0000256" key="8">
    <source>
        <dbReference type="SAM" id="Phobius"/>
    </source>
</evidence>
<evidence type="ECO:0000313" key="9">
    <source>
        <dbReference type="EMBL" id="MDQ8206353.1"/>
    </source>
</evidence>
<comment type="subcellular location">
    <subcellularLocation>
        <location evidence="1">Cell membrane</location>
        <topology evidence="1">Single-pass membrane protein</topology>
    </subcellularLocation>
    <subcellularLocation>
        <location evidence="7">Cell membrane</location>
        <topology evidence="7">Single-pass type II membrane protein</topology>
    </subcellularLocation>
</comment>
<evidence type="ECO:0000256" key="1">
    <source>
        <dbReference type="ARBA" id="ARBA00004162"/>
    </source>
</evidence>